<dbReference type="AlphaFoldDB" id="A0A4Y2MQ21"/>
<name>A0A4Y2MQ21_ARAVE</name>
<evidence type="ECO:0000313" key="6">
    <source>
        <dbReference type="EMBL" id="GBN27716.1"/>
    </source>
</evidence>
<sequence length="167" mass="18715">MRCYFGSIVTSFLNFGQGSFGGHELHAWFLLLREPIKCCVVVTCSPSGLQVITLSDKKQRRLQRRQSKFLQVFQMERDTNQMSQSPSLCRSGCGFYGSPKTDGLCSKCYKDALKRKQANPAPPQLSGRTSPTASSAVSTSTKVDRNHYLEFYAVFKAFSSLRTVKSF</sequence>
<keyword evidence="1" id="KW-0479">Metal-binding</keyword>
<proteinExistence type="predicted"/>
<dbReference type="OrthoDB" id="428577at2759"/>
<feature type="domain" description="A20-type" evidence="5">
    <location>
        <begin position="83"/>
        <end position="117"/>
    </location>
</feature>
<protein>
    <recommendedName>
        <fullName evidence="5">A20-type domain-containing protein</fullName>
    </recommendedName>
</protein>
<keyword evidence="7" id="KW-1185">Reference proteome</keyword>
<dbReference type="Gene3D" id="1.20.5.4770">
    <property type="match status" value="1"/>
</dbReference>
<gene>
    <name evidence="6" type="ORF">AVEN_201051_1</name>
</gene>
<dbReference type="SUPFAM" id="SSF57716">
    <property type="entry name" value="Glucocorticoid receptor-like (DNA-binding domain)"/>
    <property type="match status" value="1"/>
</dbReference>
<dbReference type="Pfam" id="PF01754">
    <property type="entry name" value="zf-A20"/>
    <property type="match status" value="1"/>
</dbReference>
<dbReference type="GO" id="GO:0008270">
    <property type="term" value="F:zinc ion binding"/>
    <property type="evidence" value="ECO:0007669"/>
    <property type="project" value="UniProtKB-KW"/>
</dbReference>
<keyword evidence="2" id="KW-0863">Zinc-finger</keyword>
<dbReference type="GO" id="GO:0003677">
    <property type="term" value="F:DNA binding"/>
    <property type="evidence" value="ECO:0007669"/>
    <property type="project" value="InterPro"/>
</dbReference>
<dbReference type="PROSITE" id="PS51036">
    <property type="entry name" value="ZF_A20"/>
    <property type="match status" value="1"/>
</dbReference>
<dbReference type="Proteomes" id="UP000499080">
    <property type="component" value="Unassembled WGS sequence"/>
</dbReference>
<dbReference type="EMBL" id="BGPR01007546">
    <property type="protein sequence ID" value="GBN27716.1"/>
    <property type="molecule type" value="Genomic_DNA"/>
</dbReference>
<keyword evidence="3" id="KW-0862">Zinc</keyword>
<accession>A0A4Y2MQ21</accession>
<organism evidence="6 7">
    <name type="scientific">Araneus ventricosus</name>
    <name type="common">Orbweaver spider</name>
    <name type="synonym">Epeira ventricosa</name>
    <dbReference type="NCBI Taxonomy" id="182803"/>
    <lineage>
        <taxon>Eukaryota</taxon>
        <taxon>Metazoa</taxon>
        <taxon>Ecdysozoa</taxon>
        <taxon>Arthropoda</taxon>
        <taxon>Chelicerata</taxon>
        <taxon>Arachnida</taxon>
        <taxon>Araneae</taxon>
        <taxon>Araneomorphae</taxon>
        <taxon>Entelegynae</taxon>
        <taxon>Araneoidea</taxon>
        <taxon>Araneidae</taxon>
        <taxon>Araneus</taxon>
    </lineage>
</organism>
<evidence type="ECO:0000256" key="3">
    <source>
        <dbReference type="ARBA" id="ARBA00022833"/>
    </source>
</evidence>
<dbReference type="InterPro" id="IPR002653">
    <property type="entry name" value="Znf_A20"/>
</dbReference>
<comment type="caution">
    <text evidence="6">The sequence shown here is derived from an EMBL/GenBank/DDBJ whole genome shotgun (WGS) entry which is preliminary data.</text>
</comment>
<feature type="compositionally biased region" description="Low complexity" evidence="4">
    <location>
        <begin position="129"/>
        <end position="139"/>
    </location>
</feature>
<reference evidence="6 7" key="1">
    <citation type="journal article" date="2019" name="Sci. Rep.">
        <title>Orb-weaving spider Araneus ventricosus genome elucidates the spidroin gene catalogue.</title>
        <authorList>
            <person name="Kono N."/>
            <person name="Nakamura H."/>
            <person name="Ohtoshi R."/>
            <person name="Moran D.A.P."/>
            <person name="Shinohara A."/>
            <person name="Yoshida Y."/>
            <person name="Fujiwara M."/>
            <person name="Mori M."/>
            <person name="Tomita M."/>
            <person name="Arakawa K."/>
        </authorList>
    </citation>
    <scope>NUCLEOTIDE SEQUENCE [LARGE SCALE GENOMIC DNA]</scope>
</reference>
<evidence type="ECO:0000256" key="4">
    <source>
        <dbReference type="SAM" id="MobiDB-lite"/>
    </source>
</evidence>
<evidence type="ECO:0000256" key="1">
    <source>
        <dbReference type="ARBA" id="ARBA00022723"/>
    </source>
</evidence>
<evidence type="ECO:0000313" key="7">
    <source>
        <dbReference type="Proteomes" id="UP000499080"/>
    </source>
</evidence>
<evidence type="ECO:0000259" key="5">
    <source>
        <dbReference type="PROSITE" id="PS51036"/>
    </source>
</evidence>
<feature type="region of interest" description="Disordered" evidence="4">
    <location>
        <begin position="119"/>
        <end position="139"/>
    </location>
</feature>
<dbReference type="SMART" id="SM00259">
    <property type="entry name" value="ZnF_A20"/>
    <property type="match status" value="1"/>
</dbReference>
<evidence type="ECO:0000256" key="2">
    <source>
        <dbReference type="ARBA" id="ARBA00022771"/>
    </source>
</evidence>